<evidence type="ECO:0000256" key="1">
    <source>
        <dbReference type="PROSITE-ProRule" id="PRU00169"/>
    </source>
</evidence>
<dbReference type="OrthoDB" id="7060229at2"/>
<protein>
    <recommendedName>
        <fullName evidence="2">Response regulatory domain-containing protein</fullName>
    </recommendedName>
</protein>
<dbReference type="PROSITE" id="PS50110">
    <property type="entry name" value="RESPONSE_REGULATORY"/>
    <property type="match status" value="1"/>
</dbReference>
<proteinExistence type="predicted"/>
<keyword evidence="1" id="KW-0597">Phosphoprotein</keyword>
<comment type="caution">
    <text evidence="3">The sequence shown here is derived from an EMBL/GenBank/DDBJ whole genome shotgun (WGS) entry which is preliminary data.</text>
</comment>
<evidence type="ECO:0000259" key="2">
    <source>
        <dbReference type="PROSITE" id="PS50110"/>
    </source>
</evidence>
<dbReference type="AlphaFoldDB" id="A0A1Y3NYG0"/>
<dbReference type="RefSeq" id="WP_087270291.1">
    <property type="nucleotide sequence ID" value="NZ_JBJGBV010000015.1"/>
</dbReference>
<feature type="modified residue" description="4-aspartylphosphate" evidence="1">
    <location>
        <position position="51"/>
    </location>
</feature>
<dbReference type="InterPro" id="IPR001789">
    <property type="entry name" value="Sig_transdc_resp-reg_receiver"/>
</dbReference>
<evidence type="ECO:0000313" key="3">
    <source>
        <dbReference type="EMBL" id="OUM72619.1"/>
    </source>
</evidence>
<dbReference type="GO" id="GO:0000160">
    <property type="term" value="P:phosphorelay signal transduction system"/>
    <property type="evidence" value="ECO:0007669"/>
    <property type="project" value="InterPro"/>
</dbReference>
<gene>
    <name evidence="3" type="ORF">AUC60_17505</name>
</gene>
<organism evidence="3 4">
    <name type="scientific">Pseudomonas caspiana</name>
    <dbReference type="NCBI Taxonomy" id="1451454"/>
    <lineage>
        <taxon>Bacteria</taxon>
        <taxon>Pseudomonadati</taxon>
        <taxon>Pseudomonadota</taxon>
        <taxon>Gammaproteobacteria</taxon>
        <taxon>Pseudomonadales</taxon>
        <taxon>Pseudomonadaceae</taxon>
        <taxon>Pseudomonas</taxon>
    </lineage>
</organism>
<dbReference type="SMART" id="SM00448">
    <property type="entry name" value="REC"/>
    <property type="match status" value="1"/>
</dbReference>
<dbReference type="InterPro" id="IPR011006">
    <property type="entry name" value="CheY-like_superfamily"/>
</dbReference>
<accession>A0A1Y3NYG0</accession>
<sequence>MRILLIEDDPILAMIAAATLGAEHEVIGPAHDVSHALELAGEQRADIAFVDINLGGNDEGIALARRLLDQHGLSSMFISGQILTARANADAALGLLRKPYAPQDLALCAQVARALLDGQSLAKLPAHNALEIFHTARSRLPTVSVNEIRT</sequence>
<dbReference type="Pfam" id="PF00072">
    <property type="entry name" value="Response_reg"/>
    <property type="match status" value="1"/>
</dbReference>
<dbReference type="EMBL" id="LOHF01000015">
    <property type="protein sequence ID" value="OUM72619.1"/>
    <property type="molecule type" value="Genomic_DNA"/>
</dbReference>
<dbReference type="Gene3D" id="3.40.50.2300">
    <property type="match status" value="1"/>
</dbReference>
<feature type="domain" description="Response regulatory" evidence="2">
    <location>
        <begin position="2"/>
        <end position="113"/>
    </location>
</feature>
<evidence type="ECO:0000313" key="4">
    <source>
        <dbReference type="Proteomes" id="UP000195440"/>
    </source>
</evidence>
<dbReference type="Proteomes" id="UP000195440">
    <property type="component" value="Unassembled WGS sequence"/>
</dbReference>
<reference evidence="3 4" key="1">
    <citation type="journal article" date="2017" name="Syst. Appl. Microbiol.">
        <title>Pseudomonas caspiana sp. nov., a citrus pathogen in the Pseudomonas syringae phylogenetic group.</title>
        <authorList>
            <person name="Busquets A."/>
            <person name="Gomila M."/>
            <person name="Beiki F."/>
            <person name="Mulet M."/>
            <person name="Rahimian H."/>
            <person name="Garcia-Valdes E."/>
            <person name="Lalucat J."/>
        </authorList>
    </citation>
    <scope>NUCLEOTIDE SEQUENCE [LARGE SCALE GENOMIC DNA]</scope>
    <source>
        <strain evidence="3 4">FBF102</strain>
    </source>
</reference>
<name>A0A1Y3NYG0_9PSED</name>
<dbReference type="SUPFAM" id="SSF52172">
    <property type="entry name" value="CheY-like"/>
    <property type="match status" value="1"/>
</dbReference>
<keyword evidence="4" id="KW-1185">Reference proteome</keyword>